<dbReference type="InterPro" id="IPR025245">
    <property type="entry name" value="DUF4197"/>
</dbReference>
<gene>
    <name evidence="1" type="ORF">CLV82_2622</name>
</gene>
<protein>
    <submittedName>
        <fullName evidence="1">Uncharacterized protein DUF4197</fullName>
    </submittedName>
</protein>
<dbReference type="Pfam" id="PF13852">
    <property type="entry name" value="DUF4197"/>
    <property type="match status" value="1"/>
</dbReference>
<comment type="caution">
    <text evidence="1">The sequence shown here is derived from an EMBL/GenBank/DDBJ whole genome shotgun (WGS) entry which is preliminary data.</text>
</comment>
<evidence type="ECO:0000313" key="2">
    <source>
        <dbReference type="Proteomes" id="UP000295468"/>
    </source>
</evidence>
<dbReference type="AlphaFoldDB" id="A0A4R6TGI3"/>
<dbReference type="Proteomes" id="UP000295468">
    <property type="component" value="Unassembled WGS sequence"/>
</dbReference>
<accession>A0A4R6TGI3</accession>
<name>A0A4R6TGI3_9FLAO</name>
<keyword evidence="2" id="KW-1185">Reference proteome</keyword>
<organism evidence="1 2">
    <name type="scientific">Zeaxanthinibacter enoshimensis</name>
    <dbReference type="NCBI Taxonomy" id="392009"/>
    <lineage>
        <taxon>Bacteria</taxon>
        <taxon>Pseudomonadati</taxon>
        <taxon>Bacteroidota</taxon>
        <taxon>Flavobacteriia</taxon>
        <taxon>Flavobacteriales</taxon>
        <taxon>Flavobacteriaceae</taxon>
        <taxon>Zeaxanthinibacter</taxon>
    </lineage>
</organism>
<dbReference type="EMBL" id="SNYI01000003">
    <property type="protein sequence ID" value="TDQ29168.1"/>
    <property type="molecule type" value="Genomic_DNA"/>
</dbReference>
<evidence type="ECO:0000313" key="1">
    <source>
        <dbReference type="EMBL" id="TDQ29168.1"/>
    </source>
</evidence>
<reference evidence="1 2" key="1">
    <citation type="submission" date="2019-03" db="EMBL/GenBank/DDBJ databases">
        <title>Genomic Encyclopedia of Archaeal and Bacterial Type Strains, Phase II (KMG-II): from individual species to whole genera.</title>
        <authorList>
            <person name="Goeker M."/>
        </authorList>
    </citation>
    <scope>NUCLEOTIDE SEQUENCE [LARGE SCALE GENOMIC DNA]</scope>
    <source>
        <strain evidence="1 2">DSM 18435</strain>
    </source>
</reference>
<sequence>MICFLVILSSCAELQGVVNQLPGGGLSDEQIAAGLQQALQQGIDQQVSKLALEDGFYKNELVKILLPEELQKVDRTLRDIGLGHLADEGLVLLNRAAEDAVSEATPVFIEAVKGITFQDARNILLGDDRAATQYLTTATNDALYTKFEPVINSSLKKVRADEVWERLITRYNSLPLTQDVNPDLTDYVTKEALNGVYTMIAVEEKEIRNKISARTTELLRKVFALQDKS</sequence>
<proteinExistence type="predicted"/>